<dbReference type="EMBL" id="JRRC01442858">
    <property type="protein sequence ID" value="KHG06057.1"/>
    <property type="molecule type" value="Genomic_DNA"/>
</dbReference>
<dbReference type="AlphaFoldDB" id="A0A0B0N0B6"/>
<gene>
    <name evidence="1" type="ORF">F383_32380</name>
</gene>
<comment type="caution">
    <text evidence="1">The sequence shown here is derived from an EMBL/GenBank/DDBJ whole genome shotgun (WGS) entry which is preliminary data.</text>
</comment>
<dbReference type="Proteomes" id="UP000032142">
    <property type="component" value="Unassembled WGS sequence"/>
</dbReference>
<sequence length="26" mass="2901">MPVPLVIIRLAFLLLNNFLNPSQCSS</sequence>
<accession>A0A0B0N0B6</accession>
<name>A0A0B0N0B6_GOSAR</name>
<organism evidence="1 2">
    <name type="scientific">Gossypium arboreum</name>
    <name type="common">Tree cotton</name>
    <name type="synonym">Gossypium nanking</name>
    <dbReference type="NCBI Taxonomy" id="29729"/>
    <lineage>
        <taxon>Eukaryota</taxon>
        <taxon>Viridiplantae</taxon>
        <taxon>Streptophyta</taxon>
        <taxon>Embryophyta</taxon>
        <taxon>Tracheophyta</taxon>
        <taxon>Spermatophyta</taxon>
        <taxon>Magnoliopsida</taxon>
        <taxon>eudicotyledons</taxon>
        <taxon>Gunneridae</taxon>
        <taxon>Pentapetalae</taxon>
        <taxon>rosids</taxon>
        <taxon>malvids</taxon>
        <taxon>Malvales</taxon>
        <taxon>Malvaceae</taxon>
        <taxon>Malvoideae</taxon>
        <taxon>Gossypium</taxon>
    </lineage>
</organism>
<proteinExistence type="predicted"/>
<protein>
    <submittedName>
        <fullName evidence="1">Uncharacterized protein</fullName>
    </submittedName>
</protein>
<reference evidence="2" key="1">
    <citation type="submission" date="2014-09" db="EMBL/GenBank/DDBJ databases">
        <authorList>
            <person name="Mudge J."/>
            <person name="Ramaraj T."/>
            <person name="Lindquist I.E."/>
            <person name="Bharti A.K."/>
            <person name="Sundararajan A."/>
            <person name="Cameron C.T."/>
            <person name="Woodward J.E."/>
            <person name="May G.D."/>
            <person name="Brubaker C."/>
            <person name="Broadhvest J."/>
            <person name="Wilkins T.A."/>
        </authorList>
    </citation>
    <scope>NUCLEOTIDE SEQUENCE</scope>
    <source>
        <strain evidence="2">cv. AKA8401</strain>
    </source>
</reference>
<keyword evidence="2" id="KW-1185">Reference proteome</keyword>
<evidence type="ECO:0000313" key="2">
    <source>
        <dbReference type="Proteomes" id="UP000032142"/>
    </source>
</evidence>
<evidence type="ECO:0000313" key="1">
    <source>
        <dbReference type="EMBL" id="KHG06057.1"/>
    </source>
</evidence>